<feature type="region of interest" description="Disordered" evidence="10">
    <location>
        <begin position="1996"/>
        <end position="2022"/>
    </location>
</feature>
<dbReference type="InterPro" id="IPR016039">
    <property type="entry name" value="Thiolase-like"/>
</dbReference>
<dbReference type="SUPFAM" id="SSF51735">
    <property type="entry name" value="NAD(P)-binding Rossmann-fold domains"/>
    <property type="match status" value="7"/>
</dbReference>
<dbReference type="CDD" id="cd05195">
    <property type="entry name" value="enoyl_red"/>
    <property type="match status" value="1"/>
</dbReference>
<keyword evidence="7" id="KW-0511">Multifunctional enzyme</keyword>
<dbReference type="SMART" id="SM01294">
    <property type="entry name" value="PKS_PP_betabranch"/>
    <property type="match status" value="3"/>
</dbReference>
<feature type="compositionally biased region" description="Low complexity" evidence="10">
    <location>
        <begin position="2821"/>
        <end position="2830"/>
    </location>
</feature>
<feature type="domain" description="Carrier" evidence="11">
    <location>
        <begin position="3580"/>
        <end position="3655"/>
    </location>
</feature>
<evidence type="ECO:0000313" key="15">
    <source>
        <dbReference type="Proteomes" id="UP000606194"/>
    </source>
</evidence>
<organism evidence="14 15">
    <name type="scientific">Streptomyces humidus</name>
    <dbReference type="NCBI Taxonomy" id="52259"/>
    <lineage>
        <taxon>Bacteria</taxon>
        <taxon>Bacillati</taxon>
        <taxon>Actinomycetota</taxon>
        <taxon>Actinomycetes</taxon>
        <taxon>Kitasatosporales</taxon>
        <taxon>Streptomycetaceae</taxon>
        <taxon>Streptomyces</taxon>
    </lineage>
</organism>
<dbReference type="InterPro" id="IPR050091">
    <property type="entry name" value="PKS_NRPS_Biosynth_Enz"/>
</dbReference>
<comment type="pathway">
    <text evidence="2">Antibiotic biosynthesis.</text>
</comment>
<dbReference type="Gene3D" id="3.90.180.10">
    <property type="entry name" value="Medium-chain alcohol dehydrogenases, catalytic domain"/>
    <property type="match status" value="1"/>
</dbReference>
<feature type="domain" description="Ketosynthase family 3 (KS3)" evidence="12">
    <location>
        <begin position="3681"/>
        <end position="4091"/>
    </location>
</feature>
<feature type="domain" description="PKS/mFAS DH" evidence="13">
    <location>
        <begin position="2487"/>
        <end position="2773"/>
    </location>
</feature>
<dbReference type="InterPro" id="IPR020843">
    <property type="entry name" value="ER"/>
</dbReference>
<feature type="active site" description="Proton acceptor; for dehydratase activity" evidence="9">
    <location>
        <position position="2519"/>
    </location>
</feature>
<dbReference type="Pfam" id="PF00698">
    <property type="entry name" value="Acyl_transf_1"/>
    <property type="match status" value="3"/>
</dbReference>
<dbReference type="EMBL" id="BMTL01000065">
    <property type="protein sequence ID" value="GGS30430.1"/>
    <property type="molecule type" value="Genomic_DNA"/>
</dbReference>
<dbReference type="InterPro" id="IPR057326">
    <property type="entry name" value="KR_dom"/>
</dbReference>
<dbReference type="InterPro" id="IPR016036">
    <property type="entry name" value="Malonyl_transacylase_ACP-bd"/>
</dbReference>
<dbReference type="Pfam" id="PF08990">
    <property type="entry name" value="Docking"/>
    <property type="match status" value="1"/>
</dbReference>
<dbReference type="Pfam" id="PF02801">
    <property type="entry name" value="Ketoacyl-synt_C"/>
    <property type="match status" value="3"/>
</dbReference>
<feature type="region of interest" description="Disordered" evidence="10">
    <location>
        <begin position="2791"/>
        <end position="2834"/>
    </location>
</feature>
<dbReference type="SUPFAM" id="SSF50129">
    <property type="entry name" value="GroES-like"/>
    <property type="match status" value="1"/>
</dbReference>
<dbReference type="SMART" id="SM00825">
    <property type="entry name" value="PKS_KS"/>
    <property type="match status" value="3"/>
</dbReference>
<dbReference type="SMART" id="SM00826">
    <property type="entry name" value="PKS_DH"/>
    <property type="match status" value="1"/>
</dbReference>
<dbReference type="SMART" id="SM00822">
    <property type="entry name" value="PKS_KR"/>
    <property type="match status" value="3"/>
</dbReference>
<dbReference type="InterPro" id="IPR014030">
    <property type="entry name" value="Ketoacyl_synth_N"/>
</dbReference>
<evidence type="ECO:0000256" key="8">
    <source>
        <dbReference type="ARBA" id="ARBA00023315"/>
    </source>
</evidence>
<dbReference type="FunFam" id="3.90.180.10:FF:000032">
    <property type="entry name" value="Probable polyketide synthase pks1"/>
    <property type="match status" value="1"/>
</dbReference>
<evidence type="ECO:0000256" key="7">
    <source>
        <dbReference type="ARBA" id="ARBA00023268"/>
    </source>
</evidence>
<dbReference type="InterPro" id="IPR041618">
    <property type="entry name" value="PKS_DE"/>
</dbReference>
<dbReference type="Gene3D" id="3.30.70.3290">
    <property type="match status" value="3"/>
</dbReference>
<dbReference type="NCBIfam" id="NF045894">
    <property type="entry name" value="PKS_plus_SDR"/>
    <property type="match status" value="2"/>
</dbReference>
<dbReference type="InterPro" id="IPR036291">
    <property type="entry name" value="NAD(P)-bd_dom_sf"/>
</dbReference>
<dbReference type="Proteomes" id="UP000606194">
    <property type="component" value="Unassembled WGS sequence"/>
</dbReference>
<dbReference type="InterPro" id="IPR042104">
    <property type="entry name" value="PKS_dehydratase_sf"/>
</dbReference>
<dbReference type="Pfam" id="PF14765">
    <property type="entry name" value="PS-DH"/>
    <property type="match status" value="1"/>
</dbReference>
<dbReference type="GO" id="GO:0031177">
    <property type="term" value="F:phosphopantetheine binding"/>
    <property type="evidence" value="ECO:0007669"/>
    <property type="project" value="InterPro"/>
</dbReference>
<comment type="caution">
    <text evidence="14">The sequence shown here is derived from an EMBL/GenBank/DDBJ whole genome shotgun (WGS) entry which is preliminary data.</text>
</comment>
<dbReference type="PROSITE" id="PS52019">
    <property type="entry name" value="PKS_MFAS_DH"/>
    <property type="match status" value="1"/>
</dbReference>
<dbReference type="Pfam" id="PF16197">
    <property type="entry name" value="KAsynt_C_assoc"/>
    <property type="match status" value="3"/>
</dbReference>
<accession>A0A918GDT8</accession>
<dbReference type="InterPro" id="IPR002364">
    <property type="entry name" value="Quin_OxRdtase/zeta-crystal_CS"/>
</dbReference>
<dbReference type="GO" id="GO:0008270">
    <property type="term" value="F:zinc ion binding"/>
    <property type="evidence" value="ECO:0007669"/>
    <property type="project" value="InterPro"/>
</dbReference>
<evidence type="ECO:0000256" key="2">
    <source>
        <dbReference type="ARBA" id="ARBA00004792"/>
    </source>
</evidence>
<feature type="domain" description="Carrier" evidence="11">
    <location>
        <begin position="5121"/>
        <end position="5196"/>
    </location>
</feature>
<dbReference type="CDD" id="cd08956">
    <property type="entry name" value="KR_3_FAS_SDR_x"/>
    <property type="match status" value="1"/>
</dbReference>
<dbReference type="Pfam" id="PF13602">
    <property type="entry name" value="ADH_zinc_N_2"/>
    <property type="match status" value="1"/>
</dbReference>
<dbReference type="InterPro" id="IPR036299">
    <property type="entry name" value="Polyketide_synth_docking_sf"/>
</dbReference>
<feature type="compositionally biased region" description="Low complexity" evidence="10">
    <location>
        <begin position="2793"/>
        <end position="2813"/>
    </location>
</feature>
<dbReference type="PROSITE" id="PS52004">
    <property type="entry name" value="KS3_2"/>
    <property type="match status" value="3"/>
</dbReference>
<dbReference type="Gene3D" id="3.10.129.110">
    <property type="entry name" value="Polyketide synthase dehydratase"/>
    <property type="match status" value="1"/>
</dbReference>
<dbReference type="InterPro" id="IPR013968">
    <property type="entry name" value="PKS_KR"/>
</dbReference>
<dbReference type="GO" id="GO:0016491">
    <property type="term" value="F:oxidoreductase activity"/>
    <property type="evidence" value="ECO:0007669"/>
    <property type="project" value="InterPro"/>
</dbReference>
<dbReference type="Gene3D" id="3.40.50.720">
    <property type="entry name" value="NAD(P)-binding Rossmann-like Domain"/>
    <property type="match status" value="3"/>
</dbReference>
<dbReference type="Pfam" id="PF00550">
    <property type="entry name" value="PP-binding"/>
    <property type="match status" value="3"/>
</dbReference>
<dbReference type="Gene3D" id="3.40.47.10">
    <property type="match status" value="3"/>
</dbReference>
<keyword evidence="15" id="KW-1185">Reference proteome</keyword>
<dbReference type="FunFam" id="3.40.366.10:FF:000002">
    <property type="entry name" value="Probable polyketide synthase 2"/>
    <property type="match status" value="3"/>
</dbReference>
<dbReference type="InterPro" id="IPR049552">
    <property type="entry name" value="PKS_DH_N"/>
</dbReference>
<evidence type="ECO:0000259" key="11">
    <source>
        <dbReference type="PROSITE" id="PS50075"/>
    </source>
</evidence>
<dbReference type="InterPro" id="IPR020806">
    <property type="entry name" value="PKS_PP-bd"/>
</dbReference>
<dbReference type="Pfam" id="PF00109">
    <property type="entry name" value="ketoacyl-synt"/>
    <property type="match status" value="3"/>
</dbReference>
<evidence type="ECO:0000259" key="12">
    <source>
        <dbReference type="PROSITE" id="PS52004"/>
    </source>
</evidence>
<dbReference type="PROSITE" id="PS00606">
    <property type="entry name" value="KS3_1"/>
    <property type="match status" value="3"/>
</dbReference>
<dbReference type="SMART" id="SM00829">
    <property type="entry name" value="PKS_ER"/>
    <property type="match status" value="1"/>
</dbReference>
<keyword evidence="5" id="KW-0808">Transferase</keyword>
<dbReference type="Pfam" id="PF18369">
    <property type="entry name" value="PKS_DE"/>
    <property type="match status" value="2"/>
</dbReference>
<evidence type="ECO:0000313" key="14">
    <source>
        <dbReference type="EMBL" id="GGS30430.1"/>
    </source>
</evidence>
<dbReference type="InterPro" id="IPR020841">
    <property type="entry name" value="PKS_Beta-ketoAc_synthase_dom"/>
</dbReference>
<dbReference type="Pfam" id="PF21089">
    <property type="entry name" value="PKS_DH_N"/>
    <property type="match status" value="1"/>
</dbReference>
<evidence type="ECO:0000256" key="1">
    <source>
        <dbReference type="ARBA" id="ARBA00001957"/>
    </source>
</evidence>
<dbReference type="InterPro" id="IPR049551">
    <property type="entry name" value="PKS_DH_C"/>
</dbReference>
<dbReference type="Pfam" id="PF08240">
    <property type="entry name" value="ADH_N"/>
    <property type="match status" value="1"/>
</dbReference>
<dbReference type="PANTHER" id="PTHR43775">
    <property type="entry name" value="FATTY ACID SYNTHASE"/>
    <property type="match status" value="1"/>
</dbReference>
<dbReference type="GO" id="GO:0004315">
    <property type="term" value="F:3-oxoacyl-[acyl-carrier-protein] synthase activity"/>
    <property type="evidence" value="ECO:0007669"/>
    <property type="project" value="InterPro"/>
</dbReference>
<evidence type="ECO:0000256" key="10">
    <source>
        <dbReference type="SAM" id="MobiDB-lite"/>
    </source>
</evidence>
<dbReference type="InterPro" id="IPR049900">
    <property type="entry name" value="PKS_mFAS_DH"/>
</dbReference>
<dbReference type="SUPFAM" id="SSF55048">
    <property type="entry name" value="Probable ACP-binding domain of malonyl-CoA ACP transacylase"/>
    <property type="match status" value="3"/>
</dbReference>
<dbReference type="SMART" id="SM00827">
    <property type="entry name" value="PKS_AT"/>
    <property type="match status" value="3"/>
</dbReference>
<dbReference type="SUPFAM" id="SSF52151">
    <property type="entry name" value="FabD/lysophospholipase-like"/>
    <property type="match status" value="3"/>
</dbReference>
<dbReference type="FunFam" id="3.40.47.10:FF:000019">
    <property type="entry name" value="Polyketide synthase type I"/>
    <property type="match status" value="3"/>
</dbReference>
<evidence type="ECO:0000256" key="6">
    <source>
        <dbReference type="ARBA" id="ARBA00023194"/>
    </source>
</evidence>
<dbReference type="InterPro" id="IPR036736">
    <property type="entry name" value="ACP-like_sf"/>
</dbReference>
<dbReference type="SUPFAM" id="SSF53901">
    <property type="entry name" value="Thiolase-like"/>
    <property type="match status" value="3"/>
</dbReference>
<dbReference type="PROSITE" id="PS00012">
    <property type="entry name" value="PHOSPHOPANTETHEINE"/>
    <property type="match status" value="3"/>
</dbReference>
<dbReference type="GO" id="GO:0004312">
    <property type="term" value="F:fatty acid synthase activity"/>
    <property type="evidence" value="ECO:0007669"/>
    <property type="project" value="TreeGrafter"/>
</dbReference>
<dbReference type="FunFam" id="1.10.1200.10:FF:000007">
    <property type="entry name" value="Probable polyketide synthase pks17"/>
    <property type="match status" value="3"/>
</dbReference>
<dbReference type="PROSITE" id="PS50075">
    <property type="entry name" value="CARRIER"/>
    <property type="match status" value="3"/>
</dbReference>
<dbReference type="InterPro" id="IPR018201">
    <property type="entry name" value="Ketoacyl_synth_AS"/>
</dbReference>
<dbReference type="FunFam" id="3.40.50.720:FF:000209">
    <property type="entry name" value="Polyketide synthase Pks12"/>
    <property type="match status" value="1"/>
</dbReference>
<name>A0A918GDT8_9ACTN</name>
<keyword evidence="6" id="KW-0045">Antibiotic biosynthesis</keyword>
<dbReference type="InterPro" id="IPR011032">
    <property type="entry name" value="GroES-like_sf"/>
</dbReference>
<sequence length="5281" mass="548507">MVAENGKTDDKYVEYLKRLTAELRQTRRQLREVEERDREPVAIVAMSCRYPGGVESPEELWRLVEEGGDAVSGFPADRGWDVEAGYDPDPDNPGTFYALGGGFLHEASRFDADFFGISPREALAMDPQQRLLLEISWEAFERAGIAPASVRGSSTGVFVGAATSGYGAGVSEFPDGVQGLLLAGNATSVASGRIAYTLGLEGPAVTVDTACSSSLVALHWACRALRRGECDLALAGGVAVMATPAMFYEFSRQRGLAADGRCKAFSDDADGTGWAEGAGMLLVERLSDARRLGHPVLAVVRGTAINSDGASNGLTAPNGPSQQRVIRAALADAGLTPAEVDAVDAHGTGTSLGDPIEAQALLAAYGQGREQPLWLGSLKSNIGHTQSAAGVGSIIKMVEAMRHGVLPRTLHVSEPSRHVDWSAGAVRLLTESVDWPAADRPRRAGVSSFGISGTNAHAVIEQAPAAVPEEPEAPAAEPRTLPVVPWPLSARSADALRAQAARLLGRLRNPDGPPRPLDVGHALATTRAALEHRAIVLATDHDTAVRELTALAEGSEGTATVRGRTVRGATAFLFAGQGSQRLGMGRELYETHPVFAAAFDAVDAELPFGLREIVFGEDADRLNRTEYAQPALFALEVALYRLLESWGVTAKFLLGHSVGELAAAHVAGVWSLADACRLVAARGRLMQALPPGGAMAALRATEEEVLPLLNDRVAIAAVNGPRAVVISGAADAVEETAAHVRSLGRKVTALRVSHAFHSPLMEPMLQEFRAVAETLAYHPPRLTIVSDVTGETARPADLCSPDYWVRHVRESVRFADGIRLLVKRRVARFVELGPDGTLTALVQDCFEGDAPPAVPALRKDRPEPAALMAAVAGAFAHGAPVDWPAVFAGTGAGTVDLPTYAFHRERYWLEPTPLPAAVGPADGTGPGDSGFWTAVEDEDIAALADTLDVDEGLVRPLVPALSSWWRGRREAGRVDRLRYRVAWHPLDPADAGPLTGRWLVVAPAGTADGSLAGAVTGALAAGGAETVLCEHAPDEERAGLAARIASLGDFAGVLALPVEDADAPPADTLLRTVRLVQALGDAEVSAPLWLATRGAVATARSDAAPDPAGAALWGLGRVAALELGGRWGGLVDLPPALDRRAAARLAAVLARPGDEDQIAVRSSGVFVRRLLHAEEPDAAQTGTSGWQPRGTVLITGGTGALGARVARWAAEQGAEHLVLTGRRGTGAPGAAELTAALTALGARVTIEACDIADRAAVERLLARHTVDAVVHAAGVTDTLPLSELDADRLRAVLAAKAHGAAHLDAVLREQGDRPLDAFVLFSSIAGVWGSGGQTAYAAANAYLDGLAEQRRARGAAATSVAWGPWAEGGMAAEGGAEEYLRRRGLAALDPDTALAALRRVLQQGVTGQVVADVDWSRFAPGFTSTRPAPLLDGLPEARDALRTGPTETDDGGAGAALRGRLAGRPAAERTRVLLDLIRTHAAAVLGHADAGLLETRRAFRDSGFDSLTAVELRDRLRAETGLALPATLVFDHPTPLELASHVHGELFDTSPGGHPGPTGGAAVRERTAHDPVVVVGMGCRLPGGVTGPDELWDLVATGRDAITPFPDDRGWDLDALYHPEPGRPGASYTRHGGFLTGAGDFDPAFFGISPREAVAMDPQQRLLLETSWEALERAAIAPGGLRGTRTGVFMGSNGQDYPALLLSTPDAGDGYLGTGNAAAVVSGRIAYVLGLEGPTLTVDTACSSSLVALHLAVQALRAGECDLALAGGVTVMSTPGAFLEFSRQRGLAADGRCKAFSDEADGTGWAEGVGVLVVERLSDARRNGHPVLAVVAGSAVNQDGASNGLTAPNGPAQQRVIRAALADAGLTPAEVDAVEAHGTGTTLGDPIEAQALLAAYGQDREQPLRLGSLKSNIGHAQAAAGVAGVIKMIMAMRHGVLPPTLHAEVPSTHVDWSAGAVRLLDEGMTWPDGERPRRAGISAFGVSGTNAHVIVEQPADDEDAATVEQPRETAPTPLAPPGAEADAERAAGTGVPVPWVISGASGNALREQAERLLAHVEARPGLTAASLGLALATTRTALEHRAVVLGADRAELVSALTSLVRGESVTGGVTGGVTGRARPDGRTAFLFAGQGAQRPRMGRELYETYPVFADAFDAVCAQVDAELPRPLREIVFGDDAERLGRTEFAQPALFALEVALFRLLESWGVRPDVLAGHSVGEIAAAHVAGVWSLADACALVVARGRLMQALPEGGAMAALRATEEEVLPFLDDTRVAVAAVNGPRSVVVAGVREAVEEVADRFRAQDRKVTELRVSHAFHSPLMEPMLDAFRKVAQSLTYARPHLPLVSTVTGEPATADELCSPEYWVRHARRSVRFADAVAALESEGVTRFLELGPDGTVTALAHASLADGEPAAVAVPALRPDRPEPAALLAATATLFADGCEVAWPAFFPAERPAALPTYAFQHSRYWPRPAGGHFGDLRSAGLSAAGHPLLGAAVTLADSGAALFTGRLSTRLQPWLAEHVVSGSVLLPGTAFLELALHAADRVGCGQVEELTLQTPLVLPDRGAAELQVAVGAPDPAGRREIAVYSRPAEGSDADGPDDEPWTRHASGTLLPEAAAPDPETDARPPAGAAAIPTDTLYERLAQTGLSYGPLFRGLSSVRQHGDDLFAEAALPDESAADAGRYGVHPALLDSVLHALGAAPTATGGTAGQEPAPGLPFSWTGVTLHATGASRLRARLRTTGNGSVALDLADPSGAPVATVGSLTLRALTAPADGTTRVPHAELLHRVDWTPLPLGTTADGAPDTTASDTTASDLPAPPPASAPASLPTSLPETGADAGEDVLIGVARTAGDPAKAAHKATADVLELVRAWLAEERFDGARLVVVTEGAVTLDATAPDPALAAVWGLVRAARAENPGRFALVDVDGADASWALVPAVLACGEPEIAVRAGTAFTPRLARATTGRDLEPPTGEQAWRLTVEEQGTLEGLALRPAPEAEAGLTPGHVRVAVRAAGVNFRDVLNALGMYPGDATDFGLEGAGVVTEVGPEVTGLAVGDRVMGLFSGSFGPLAVADARTVARIPAGWTFAQAAAAPLVFLTAHYALGDLAGLRAGEKVLVHAAAGGVGMAALQLARHRGAEVFGTAGPGKQDTLRALGLDDRHIASSRDTDFETAFLATTGGHGMDVVLDSLAGEFVDASLRLLPRGGRFLEMGKTDVRDARTVAAEHPDVTYRAFDLWDAGPERIGQLLSELVALFEEGVLTPLPVTCWDVRQAPEAFRHLSQARHVGKVVLTVPAPLDPEGTVLVTGGTGGLGALVARHLVTEHRVRHLLLAGRRGPEAPGARELVAELAALGAEVEVTALDVADRDRLAAVLAAVPAPHPLTAVVHAAGVLDDGVVASLTPERLAEVLRPKTDAVTHLHELTRHADLSAFVVFSSVAGMFGGAGQANYAAANAFLDAFAVTRRSAGLPATALAWGPWAPGAGMTAELTEADLRRMARGGMRPLAPAEGLGALDAALRRPEPVLVPLALDRRVLRDRQAVTALPAMLRGLAVAPARRTAATADGAAGQNERARLAALAQPERETAVLDLVRAQTALVLGHAGPDAVEAGRDFRGLGIDSLTAVELRNRLNAATGLRLPATLVFDYPSPRALARHIGAELLDTRPAGAATAATVTAARAAGPADDDTRIAIVGLGCRFPGGVRGPEDFWRLLADGVDAIGSPPADRGWHADGVQGGFLYDAAEFDADFFGISPREAVSMDPQQRILLEISWEALERAAIDPRGLHGSRTGVFVGTNYQGYGSAAHDVPEDARGQLLTGHAASVASGRVAYALGLEGPAVTVDTACSSSLVALHWAAQSLRSGECDLALAGGVTVMATPGAFAEFDRQGGLAGDHRCKAFSDDADGTGWGEGAGILLLERLSDARRHGHPVLAVVRGSAVNSDGASNGLTAPNGPSQQRVIRAALAAGGLTPADVDAVEAHGTGTELGDPIEAQALLATYGQDREQPLWLGSVKSNIGHTQAAAGVAGVIKTVLAMRHGTLPRTLHLTRPTTHVDWTAGRIELLAEPTPWPRTGRPRRAAVSSFGISGTNAHVVLEEGVGTQSPVEPPAAGPVAWPLSGRSAAALRGQADRLRARLTADPGPTPADVAHSLATGRAAFEHRAVVVAEDRAQLLSALAALGRDEDTAAVVRGRTGPRGRTAFLFSGQGSQRPGMGRELIERFPVYAEAFHRVCDAFAPHLDVPLADVVLAPEGTERAGLLDRTAHTQPALFAVHVALYELVRSWGVAPDALMGHSIGELSAAHVCGVLSLPDACALVAARGRLMEALPEGGAMTALQASEDEVAPLLAGREQHIAIAAVNGPAAVVVSGDEDAVSDIGRHFAALGRKTRRLRVSHAFHSAHMDAMLAEFEEVARGVRYDAPALPIVSNVTGDRATEAELTSPEHWVRHVRQTVRFADGVRRLRQDGVGTFVELGPDGSLTAMTLDSLGEPTHHDPQEPARAAVAVPVLRRGRPEPVAALLAAGALHVRGLAAAQTGLTGPARTVDLPTYAFQRAPYWLAAALPAATAAPGGGDRVDDEFWAAVEGGDLGGLTERPDLGDDTPLSELLPALSSWRRRRRERSALDSSAYTVLWRPVPDGPPPVLSGAWLLALPASRADDPWTEALAEGLTAHGAQVVPLLVDCALSDRAALAEDLRKLPEPDAVRGVLSLLALDEEPVAAEDRAATPAGLAALLALTQALGDLEIGAPLWAATVGAVAATDRESVTSPTQAATWGLGRVAALEQPQRWGGLVDLPATLDGRTAERLAALLSGATGEDQTAVRAAGAFARRLVHARPSDADAPEWNCAGETVLITGGTGALGARVARRLAERGARHLVLAGRRGPDAEGAEALRAELAAHGTTVTPVACDAADPDALAALLAEHPVDAVVHAAGVLDDGLLQSLTPGRLEAVLRPKLAAARNLDLLTRDRELSAFVLFSSFAGTVGSAGQGNYAAANAYLDALAARRRAEGLPATSVAWGPWAGGGMAAGGPDAEARLRGGGIVPLDPDTALTALDRAVAHADAALTVADLIWDRFVPGFTAVRPAPLLAELPEAQALSRQAREGNGDAGAESGALRTRLAGLAEAEQERLLIQLVRGHVATVLGHASAEAVDADRAFSELGFDSLMAVELRNRLGVAAGLRLPATLLFDQPTPRVLARHLRSLTVAEADGAPALDALDQLEAALAGLAEDDARRGRIASRLLALATRCNGRGEPSAERTDDGGGGLQERIDSAGAEEIFALIDNDLGIS</sequence>
<evidence type="ECO:0000256" key="4">
    <source>
        <dbReference type="ARBA" id="ARBA00022553"/>
    </source>
</evidence>
<dbReference type="InterPro" id="IPR020807">
    <property type="entry name" value="PKS_DH"/>
</dbReference>
<dbReference type="InterPro" id="IPR009081">
    <property type="entry name" value="PP-bd_ACP"/>
</dbReference>
<dbReference type="Gene3D" id="3.40.50.11460">
    <property type="match status" value="1"/>
</dbReference>
<keyword evidence="8" id="KW-0012">Acyltransferase</keyword>
<keyword evidence="4" id="KW-0597">Phosphoprotein</keyword>
<dbReference type="PANTHER" id="PTHR43775:SF51">
    <property type="entry name" value="INACTIVE PHENOLPHTHIOCEROL SYNTHESIS POLYKETIDE SYNTHASE TYPE I PKS1-RELATED"/>
    <property type="match status" value="1"/>
</dbReference>
<dbReference type="InterPro" id="IPR032821">
    <property type="entry name" value="PKS_assoc"/>
</dbReference>
<keyword evidence="3" id="KW-0596">Phosphopantetheine</keyword>
<feature type="domain" description="Ketosynthase family 3 (KS3)" evidence="12">
    <location>
        <begin position="1569"/>
        <end position="1993"/>
    </location>
</feature>
<dbReference type="InterPro" id="IPR001227">
    <property type="entry name" value="Ac_transferase_dom_sf"/>
</dbReference>
<dbReference type="SUPFAM" id="SSF47336">
    <property type="entry name" value="ACP-like"/>
    <property type="match status" value="3"/>
</dbReference>
<evidence type="ECO:0000256" key="5">
    <source>
        <dbReference type="ARBA" id="ARBA00022679"/>
    </source>
</evidence>
<dbReference type="InterPro" id="IPR055123">
    <property type="entry name" value="SpnB-like_Rossmann"/>
</dbReference>
<dbReference type="Pfam" id="PF22953">
    <property type="entry name" value="SpnB_Rossmann"/>
    <property type="match status" value="1"/>
</dbReference>
<feature type="region of interest" description="N-terminal hotdog fold" evidence="9">
    <location>
        <begin position="2487"/>
        <end position="2617"/>
    </location>
</feature>
<evidence type="ECO:0000256" key="3">
    <source>
        <dbReference type="ARBA" id="ARBA00022450"/>
    </source>
</evidence>
<dbReference type="InterPro" id="IPR016035">
    <property type="entry name" value="Acyl_Trfase/lysoPLipase"/>
</dbReference>
<reference evidence="14" key="2">
    <citation type="submission" date="2020-09" db="EMBL/GenBank/DDBJ databases">
        <authorList>
            <person name="Sun Q."/>
            <person name="Ohkuma M."/>
        </authorList>
    </citation>
    <scope>NUCLEOTIDE SEQUENCE</scope>
    <source>
        <strain evidence="14">JCM 4386</strain>
    </source>
</reference>
<evidence type="ECO:0000256" key="9">
    <source>
        <dbReference type="PROSITE-ProRule" id="PRU01363"/>
    </source>
</evidence>
<feature type="domain" description="Ketosynthase family 3 (KS3)" evidence="12">
    <location>
        <begin position="38"/>
        <end position="462"/>
    </location>
</feature>
<comment type="cofactor">
    <cofactor evidence="1">
        <name>pantetheine 4'-phosphate</name>
        <dbReference type="ChEBI" id="CHEBI:47942"/>
    </cofactor>
</comment>
<reference evidence="14" key="1">
    <citation type="journal article" date="2014" name="Int. J. Syst. Evol. Microbiol.">
        <title>Complete genome sequence of Corynebacterium casei LMG S-19264T (=DSM 44701T), isolated from a smear-ripened cheese.</title>
        <authorList>
            <consortium name="US DOE Joint Genome Institute (JGI-PGF)"/>
            <person name="Walter F."/>
            <person name="Albersmeier A."/>
            <person name="Kalinowski J."/>
            <person name="Ruckert C."/>
        </authorList>
    </citation>
    <scope>NUCLEOTIDE SEQUENCE</scope>
    <source>
        <strain evidence="14">JCM 4386</strain>
    </source>
</reference>
<feature type="region of interest" description="C-terminal hotdog fold" evidence="9">
    <location>
        <begin position="2629"/>
        <end position="2773"/>
    </location>
</feature>
<dbReference type="CDD" id="cd00833">
    <property type="entry name" value="PKS"/>
    <property type="match status" value="3"/>
</dbReference>
<dbReference type="InterPro" id="IPR014031">
    <property type="entry name" value="Ketoacyl_synth_C"/>
</dbReference>
<feature type="domain" description="Carrier" evidence="11">
    <location>
        <begin position="1471"/>
        <end position="1546"/>
    </location>
</feature>
<dbReference type="InterPro" id="IPR013154">
    <property type="entry name" value="ADH-like_N"/>
</dbReference>
<feature type="active site" description="Proton donor; for dehydratase activity" evidence="9">
    <location>
        <position position="2690"/>
    </location>
</feature>
<dbReference type="SUPFAM" id="SSF101173">
    <property type="entry name" value="Docking domain B of the erythromycin polyketide synthase (DEBS)"/>
    <property type="match status" value="1"/>
</dbReference>
<dbReference type="PROSITE" id="PS01162">
    <property type="entry name" value="QOR_ZETA_CRYSTAL"/>
    <property type="match status" value="1"/>
</dbReference>
<dbReference type="GO" id="GO:0006633">
    <property type="term" value="P:fatty acid biosynthetic process"/>
    <property type="evidence" value="ECO:0007669"/>
    <property type="project" value="InterPro"/>
</dbReference>
<dbReference type="CDD" id="cd08952">
    <property type="entry name" value="KR_1_SDR_x"/>
    <property type="match status" value="2"/>
</dbReference>
<protein>
    <recommendedName>
        <fullName evidence="16">SDR family NAD(P)-dependent oxidoreductase</fullName>
    </recommendedName>
</protein>
<dbReference type="Gene3D" id="1.10.1200.10">
    <property type="entry name" value="ACP-like"/>
    <property type="match status" value="3"/>
</dbReference>
<gene>
    <name evidence="14" type="ORF">GCM10010269_81230</name>
</gene>
<dbReference type="GO" id="GO:0033068">
    <property type="term" value="P:macrolide biosynthetic process"/>
    <property type="evidence" value="ECO:0007669"/>
    <property type="project" value="UniProtKB-ARBA"/>
</dbReference>
<evidence type="ECO:0000259" key="13">
    <source>
        <dbReference type="PROSITE" id="PS52019"/>
    </source>
</evidence>
<dbReference type="Pfam" id="PF08659">
    <property type="entry name" value="KR"/>
    <property type="match status" value="3"/>
</dbReference>
<proteinExistence type="predicted"/>
<dbReference type="SMART" id="SM00823">
    <property type="entry name" value="PKS_PP"/>
    <property type="match status" value="3"/>
</dbReference>
<dbReference type="InterPro" id="IPR006162">
    <property type="entry name" value="Ppantetheine_attach_site"/>
</dbReference>
<dbReference type="InterPro" id="IPR014043">
    <property type="entry name" value="Acyl_transferase_dom"/>
</dbReference>
<dbReference type="InterPro" id="IPR015083">
    <property type="entry name" value="NorB/c/GfsB-D-like_docking"/>
</dbReference>
<evidence type="ECO:0008006" key="16">
    <source>
        <dbReference type="Google" id="ProtNLM"/>
    </source>
</evidence>
<dbReference type="Gene3D" id="3.40.366.10">
    <property type="entry name" value="Malonyl-Coenzyme A Acyl Carrier Protein, domain 2"/>
    <property type="match status" value="3"/>
</dbReference>